<gene>
    <name evidence="1" type="ORF">M5K25_011285</name>
</gene>
<proteinExistence type="predicted"/>
<reference evidence="1 2" key="1">
    <citation type="journal article" date="2024" name="Plant Biotechnol. J.">
        <title>Dendrobium thyrsiflorum genome and its molecular insights into genes involved in important horticultural traits.</title>
        <authorList>
            <person name="Chen B."/>
            <person name="Wang J.Y."/>
            <person name="Zheng P.J."/>
            <person name="Li K.L."/>
            <person name="Liang Y.M."/>
            <person name="Chen X.F."/>
            <person name="Zhang C."/>
            <person name="Zhao X."/>
            <person name="He X."/>
            <person name="Zhang G.Q."/>
            <person name="Liu Z.J."/>
            <person name="Xu Q."/>
        </authorList>
    </citation>
    <scope>NUCLEOTIDE SEQUENCE [LARGE SCALE GENOMIC DNA]</scope>
    <source>
        <strain evidence="1">GZMU011</strain>
    </source>
</reference>
<accession>A0ABD0V293</accession>
<keyword evidence="2" id="KW-1185">Reference proteome</keyword>
<evidence type="ECO:0000313" key="2">
    <source>
        <dbReference type="Proteomes" id="UP001552299"/>
    </source>
</evidence>
<evidence type="ECO:0000313" key="1">
    <source>
        <dbReference type="EMBL" id="KAL0919202.1"/>
    </source>
</evidence>
<organism evidence="1 2">
    <name type="scientific">Dendrobium thyrsiflorum</name>
    <name type="common">Pinecone-like raceme dendrobium</name>
    <name type="synonym">Orchid</name>
    <dbReference type="NCBI Taxonomy" id="117978"/>
    <lineage>
        <taxon>Eukaryota</taxon>
        <taxon>Viridiplantae</taxon>
        <taxon>Streptophyta</taxon>
        <taxon>Embryophyta</taxon>
        <taxon>Tracheophyta</taxon>
        <taxon>Spermatophyta</taxon>
        <taxon>Magnoliopsida</taxon>
        <taxon>Liliopsida</taxon>
        <taxon>Asparagales</taxon>
        <taxon>Orchidaceae</taxon>
        <taxon>Epidendroideae</taxon>
        <taxon>Malaxideae</taxon>
        <taxon>Dendrobiinae</taxon>
        <taxon>Dendrobium</taxon>
    </lineage>
</organism>
<name>A0ABD0V293_DENTH</name>
<comment type="caution">
    <text evidence="1">The sequence shown here is derived from an EMBL/GenBank/DDBJ whole genome shotgun (WGS) entry which is preliminary data.</text>
</comment>
<sequence length="63" mass="7336">MDLHLLECNESYIFLRLLAEKHGKFLSACKLLNAVYEPLSISKHAWKVPRNSFRVNMLCRLSS</sequence>
<dbReference type="EMBL" id="JANQDX010000009">
    <property type="protein sequence ID" value="KAL0919202.1"/>
    <property type="molecule type" value="Genomic_DNA"/>
</dbReference>
<dbReference type="AlphaFoldDB" id="A0ABD0V293"/>
<protein>
    <submittedName>
        <fullName evidence="1">Uncharacterized protein</fullName>
    </submittedName>
</protein>
<dbReference type="Proteomes" id="UP001552299">
    <property type="component" value="Unassembled WGS sequence"/>
</dbReference>